<dbReference type="GO" id="GO:0004175">
    <property type="term" value="F:endopeptidase activity"/>
    <property type="evidence" value="ECO:0007669"/>
    <property type="project" value="UniProtKB-ARBA"/>
</dbReference>
<dbReference type="RefSeq" id="WP_184797627.1">
    <property type="nucleotide sequence ID" value="NZ_JACIIZ010000002.1"/>
</dbReference>
<proteinExistence type="predicted"/>
<feature type="transmembrane region" description="Helical" evidence="1">
    <location>
        <begin position="41"/>
        <end position="60"/>
    </location>
</feature>
<keyword evidence="1" id="KW-0812">Transmembrane</keyword>
<feature type="transmembrane region" description="Helical" evidence="1">
    <location>
        <begin position="93"/>
        <end position="112"/>
    </location>
</feature>
<evidence type="ECO:0000259" key="2">
    <source>
        <dbReference type="Pfam" id="PF02517"/>
    </source>
</evidence>
<keyword evidence="3" id="KW-0378">Hydrolase</keyword>
<sequence length="259" mass="27761">MILLVLFLGTLAVWVYRDMTAYAAFKKAADTRVRQAFFRSWVVVSALLFGVGTIVALALLGRLPQLWQPPSEFAALASGDIVAPFREALADRVFLMFVGGAFLAGRLIPTLVHARLTRQSPTRPLRSAVPGDVQALLPRNGAERLWAAALSVNAGVTEELAFRLLLPLLITLVTGNPGVAFILSGAAFGLVHLYQGWAGVLATTLAGAVLSLLYLATGSLLAPILLHIAIDMFGLLVQPLLERWALEAGQRSRGHDADC</sequence>
<dbReference type="AlphaFoldDB" id="A0A7X0AUA3"/>
<accession>A0A7X0AUA3</accession>
<dbReference type="EMBL" id="JACIIZ010000002">
    <property type="protein sequence ID" value="MBB6250237.1"/>
    <property type="molecule type" value="Genomic_DNA"/>
</dbReference>
<dbReference type="Pfam" id="PF02517">
    <property type="entry name" value="Rce1-like"/>
    <property type="match status" value="1"/>
</dbReference>
<dbReference type="GO" id="GO:0006508">
    <property type="term" value="P:proteolysis"/>
    <property type="evidence" value="ECO:0007669"/>
    <property type="project" value="UniProtKB-KW"/>
</dbReference>
<keyword evidence="1" id="KW-1133">Transmembrane helix</keyword>
<name>A0A7X0AUA3_9PROT</name>
<feature type="transmembrane region" description="Helical" evidence="1">
    <location>
        <begin position="164"/>
        <end position="190"/>
    </location>
</feature>
<feature type="domain" description="CAAX prenyl protease 2/Lysostaphin resistance protein A-like" evidence="2">
    <location>
        <begin position="145"/>
        <end position="232"/>
    </location>
</feature>
<evidence type="ECO:0000313" key="3">
    <source>
        <dbReference type="EMBL" id="MBB6250237.1"/>
    </source>
</evidence>
<keyword evidence="4" id="KW-1185">Reference proteome</keyword>
<organism evidence="3 4">
    <name type="scientific">Nitrospirillum iridis</name>
    <dbReference type="NCBI Taxonomy" id="765888"/>
    <lineage>
        <taxon>Bacteria</taxon>
        <taxon>Pseudomonadati</taxon>
        <taxon>Pseudomonadota</taxon>
        <taxon>Alphaproteobacteria</taxon>
        <taxon>Rhodospirillales</taxon>
        <taxon>Azospirillaceae</taxon>
        <taxon>Nitrospirillum</taxon>
    </lineage>
</organism>
<evidence type="ECO:0000256" key="1">
    <source>
        <dbReference type="SAM" id="Phobius"/>
    </source>
</evidence>
<protein>
    <submittedName>
        <fullName evidence="3">Membrane protease YdiL (CAAX protease family)</fullName>
    </submittedName>
</protein>
<feature type="transmembrane region" description="Helical" evidence="1">
    <location>
        <begin position="197"/>
        <end position="215"/>
    </location>
</feature>
<keyword evidence="3" id="KW-0645">Protease</keyword>
<reference evidence="3 4" key="1">
    <citation type="submission" date="2020-08" db="EMBL/GenBank/DDBJ databases">
        <title>Genomic Encyclopedia of Type Strains, Phase IV (KMG-IV): sequencing the most valuable type-strain genomes for metagenomic binning, comparative biology and taxonomic classification.</title>
        <authorList>
            <person name="Goeker M."/>
        </authorList>
    </citation>
    <scope>NUCLEOTIDE SEQUENCE [LARGE SCALE GENOMIC DNA]</scope>
    <source>
        <strain evidence="3 4">DSM 22198</strain>
    </source>
</reference>
<dbReference type="GO" id="GO:0080120">
    <property type="term" value="P:CAAX-box protein maturation"/>
    <property type="evidence" value="ECO:0007669"/>
    <property type="project" value="UniProtKB-ARBA"/>
</dbReference>
<dbReference type="InterPro" id="IPR003675">
    <property type="entry name" value="Rce1/LyrA-like_dom"/>
</dbReference>
<evidence type="ECO:0000313" key="4">
    <source>
        <dbReference type="Proteomes" id="UP000539175"/>
    </source>
</evidence>
<dbReference type="Proteomes" id="UP000539175">
    <property type="component" value="Unassembled WGS sequence"/>
</dbReference>
<keyword evidence="1" id="KW-0472">Membrane</keyword>
<comment type="caution">
    <text evidence="3">The sequence shown here is derived from an EMBL/GenBank/DDBJ whole genome shotgun (WGS) entry which is preliminary data.</text>
</comment>
<gene>
    <name evidence="3" type="ORF">FHS74_000778</name>
</gene>